<dbReference type="Proteomes" id="UP001472677">
    <property type="component" value="Unassembled WGS sequence"/>
</dbReference>
<keyword evidence="10" id="KW-1185">Reference proteome</keyword>
<keyword evidence="6 8" id="KW-0539">Nucleus</keyword>
<dbReference type="InterPro" id="IPR001289">
    <property type="entry name" value="NFYA"/>
</dbReference>
<comment type="caution">
    <text evidence="9">The sequence shown here is derived from an EMBL/GenBank/DDBJ whole genome shotgun (WGS) entry which is preliminary data.</text>
</comment>
<proteinExistence type="inferred from homology"/>
<comment type="subcellular location">
    <subcellularLocation>
        <location evidence="1 8">Nucleus</location>
    </subcellularLocation>
</comment>
<dbReference type="Pfam" id="PF02045">
    <property type="entry name" value="CBFB_NFYA"/>
    <property type="match status" value="1"/>
</dbReference>
<accession>A0ABR2C7R9</accession>
<dbReference type="EMBL" id="JBBPBM010000063">
    <property type="protein sequence ID" value="KAK8515464.1"/>
    <property type="molecule type" value="Genomic_DNA"/>
</dbReference>
<keyword evidence="4" id="KW-0010">Activator</keyword>
<comment type="similarity">
    <text evidence="8">Belongs to the NFYA/HAP2 subunit family.</text>
</comment>
<evidence type="ECO:0000256" key="7">
    <source>
        <dbReference type="ARBA" id="ARBA00025911"/>
    </source>
</evidence>
<dbReference type="PROSITE" id="PS00686">
    <property type="entry name" value="NFYA_HAP2_1"/>
    <property type="match status" value="1"/>
</dbReference>
<keyword evidence="5 8" id="KW-0804">Transcription</keyword>
<evidence type="ECO:0000313" key="9">
    <source>
        <dbReference type="EMBL" id="KAK8515464.1"/>
    </source>
</evidence>
<dbReference type="InterPro" id="IPR018362">
    <property type="entry name" value="CCAAT-binding_factor_CS"/>
</dbReference>
<evidence type="ECO:0000256" key="8">
    <source>
        <dbReference type="RuleBase" id="RU367155"/>
    </source>
</evidence>
<keyword evidence="2 8" id="KW-0805">Transcription regulation</keyword>
<comment type="subunit">
    <text evidence="7">Heterotrimeric transcription factor composed of three components, NF-YA, NF-YB and NF-YC. NF-YB and NF-YC must interact and dimerize for NF-YA association and DNA binding.</text>
</comment>
<sequence length="85" mass="10037">MNSRSDRGLMITYIFCSFPVPFIRFPPVVESEQTEDIADEESVYVNAKQYHGILRRRQYRAKLETLNKLVKLESHTFMNLDIAMH</sequence>
<evidence type="ECO:0000256" key="3">
    <source>
        <dbReference type="ARBA" id="ARBA00023125"/>
    </source>
</evidence>
<protein>
    <recommendedName>
        <fullName evidence="8">Nuclear transcription factor Y subunit</fullName>
    </recommendedName>
</protein>
<keyword evidence="3 8" id="KW-0238">DNA-binding</keyword>
<dbReference type="PROSITE" id="PS51152">
    <property type="entry name" value="NFYA_HAP2_2"/>
    <property type="match status" value="1"/>
</dbReference>
<evidence type="ECO:0000256" key="4">
    <source>
        <dbReference type="ARBA" id="ARBA00023159"/>
    </source>
</evidence>
<evidence type="ECO:0000313" key="10">
    <source>
        <dbReference type="Proteomes" id="UP001472677"/>
    </source>
</evidence>
<gene>
    <name evidence="9" type="ORF">V6N12_075506</name>
</gene>
<name>A0ABR2C7R9_9ROSI</name>
<comment type="function">
    <text evidence="8">Component of the sequence-specific heterotrimeric transcription factor (NF-Y) which specifically recognizes a 5'-CCAAT-3' box motif found in the promoters of its target genes.</text>
</comment>
<evidence type="ECO:0000256" key="5">
    <source>
        <dbReference type="ARBA" id="ARBA00023163"/>
    </source>
</evidence>
<evidence type="ECO:0000256" key="1">
    <source>
        <dbReference type="ARBA" id="ARBA00004123"/>
    </source>
</evidence>
<dbReference type="Gene3D" id="6.10.250.2430">
    <property type="match status" value="1"/>
</dbReference>
<organism evidence="9 10">
    <name type="scientific">Hibiscus sabdariffa</name>
    <name type="common">roselle</name>
    <dbReference type="NCBI Taxonomy" id="183260"/>
    <lineage>
        <taxon>Eukaryota</taxon>
        <taxon>Viridiplantae</taxon>
        <taxon>Streptophyta</taxon>
        <taxon>Embryophyta</taxon>
        <taxon>Tracheophyta</taxon>
        <taxon>Spermatophyta</taxon>
        <taxon>Magnoliopsida</taxon>
        <taxon>eudicotyledons</taxon>
        <taxon>Gunneridae</taxon>
        <taxon>Pentapetalae</taxon>
        <taxon>rosids</taxon>
        <taxon>malvids</taxon>
        <taxon>Malvales</taxon>
        <taxon>Malvaceae</taxon>
        <taxon>Malvoideae</taxon>
        <taxon>Hibiscus</taxon>
    </lineage>
</organism>
<reference evidence="9 10" key="1">
    <citation type="journal article" date="2024" name="G3 (Bethesda)">
        <title>Genome assembly of Hibiscus sabdariffa L. provides insights into metabolisms of medicinal natural products.</title>
        <authorList>
            <person name="Kim T."/>
        </authorList>
    </citation>
    <scope>NUCLEOTIDE SEQUENCE [LARGE SCALE GENOMIC DNA]</scope>
    <source>
        <strain evidence="9">TK-2024</strain>
        <tissue evidence="9">Old leaves</tissue>
    </source>
</reference>
<evidence type="ECO:0000256" key="2">
    <source>
        <dbReference type="ARBA" id="ARBA00023015"/>
    </source>
</evidence>
<dbReference type="SMART" id="SM00521">
    <property type="entry name" value="CBF"/>
    <property type="match status" value="1"/>
</dbReference>
<dbReference type="PANTHER" id="PTHR12632">
    <property type="entry name" value="TRANSCRIPTION FACTOR NF-Y ALPHA-RELATED"/>
    <property type="match status" value="1"/>
</dbReference>
<evidence type="ECO:0000256" key="6">
    <source>
        <dbReference type="ARBA" id="ARBA00023242"/>
    </source>
</evidence>